<feature type="signal peptide" evidence="3">
    <location>
        <begin position="1"/>
        <end position="25"/>
    </location>
</feature>
<keyword evidence="6" id="KW-1185">Reference proteome</keyword>
<feature type="binding site" evidence="2">
    <location>
        <position position="235"/>
    </location>
    <ligand>
        <name>substrate</name>
    </ligand>
</feature>
<comment type="caution">
    <text evidence="5">The sequence shown here is derived from an EMBL/GenBank/DDBJ whole genome shotgun (WGS) entry which is preliminary data.</text>
</comment>
<dbReference type="GO" id="GO:0030245">
    <property type="term" value="P:cellulose catabolic process"/>
    <property type="evidence" value="ECO:0007669"/>
    <property type="project" value="UniProtKB-KW"/>
</dbReference>
<keyword evidence="3" id="KW-0119">Carbohydrate metabolism</keyword>
<gene>
    <name evidence="5" type="ORF">GON03_06350</name>
</gene>
<comment type="similarity">
    <text evidence="3">Belongs to the glycosyl hydrolase family 6.</text>
</comment>
<accession>A0A6L6XQ37</accession>
<dbReference type="SUPFAM" id="SSF51989">
    <property type="entry name" value="Glycosyl hydrolases family 6, cellulases"/>
    <property type="match status" value="1"/>
</dbReference>
<sequence>MLLRRPPATLAVLLTIALGGLTACSGEDEPAAPADAQAVNPYADRTGYADPQSKTSQAAGVADNEGTEDQKRVFSRLASVPQGIWLTPEEHSAGEVGSFVTGVVKDAGEDDQVPTFVVYGIPDRDCTGGFSEGGLSADEYGPWVQEIADGIVAGDSAAGATVVIEPDALASALECDAKSERVALIADAVDTFAAAGVTTYVDGGHSNWVEPADLAPLLREVGVEDVRGFATNVSNFQTDEDEQQYAETLSGLLGGASYVIDSGRNGFGSTGDWCNPPGRAFGTEPTTSGVGAHQDAFVWVKPPGESDGTCNGGPPAGEFWADRALELGLASGW</sequence>
<feature type="binding site" evidence="2">
    <location>
        <position position="205"/>
    </location>
    <ligand>
        <name>substrate</name>
    </ligand>
</feature>
<evidence type="ECO:0000313" key="6">
    <source>
        <dbReference type="Proteomes" id="UP000473525"/>
    </source>
</evidence>
<keyword evidence="3" id="KW-0624">Polysaccharide degradation</keyword>
<dbReference type="InterPro" id="IPR016288">
    <property type="entry name" value="Beta_cellobiohydrolase"/>
</dbReference>
<dbReference type="GO" id="GO:0004553">
    <property type="term" value="F:hydrolase activity, hydrolyzing O-glycosyl compounds"/>
    <property type="evidence" value="ECO:0007669"/>
    <property type="project" value="InterPro"/>
</dbReference>
<dbReference type="PROSITE" id="PS51257">
    <property type="entry name" value="PROKAR_LIPOPROTEIN"/>
    <property type="match status" value="1"/>
</dbReference>
<dbReference type="Pfam" id="PF01341">
    <property type="entry name" value="Glyco_hydro_6"/>
    <property type="match status" value="1"/>
</dbReference>
<feature type="active site" description="Proton acceptor" evidence="1">
    <location>
        <position position="307"/>
    </location>
</feature>
<organism evidence="5 6">
    <name type="scientific">Nocardioides agri</name>
    <dbReference type="NCBI Taxonomy" id="2682843"/>
    <lineage>
        <taxon>Bacteria</taxon>
        <taxon>Bacillati</taxon>
        <taxon>Actinomycetota</taxon>
        <taxon>Actinomycetes</taxon>
        <taxon>Propionibacteriales</taxon>
        <taxon>Nocardioidaceae</taxon>
        <taxon>Nocardioides</taxon>
    </lineage>
</organism>
<dbReference type="PIRSF" id="PIRSF001100">
    <property type="entry name" value="Beta_cellobiohydrolase"/>
    <property type="match status" value="1"/>
</dbReference>
<evidence type="ECO:0000256" key="3">
    <source>
        <dbReference type="RuleBase" id="RU361186"/>
    </source>
</evidence>
<feature type="active site" description="Proton donor" evidence="1">
    <location>
        <position position="167"/>
    </location>
</feature>
<dbReference type="RefSeq" id="WP_157341160.1">
    <property type="nucleotide sequence ID" value="NZ_WSEK01000004.1"/>
</dbReference>
<feature type="binding site" evidence="2">
    <location>
        <position position="208"/>
    </location>
    <ligand>
        <name>substrate</name>
    </ligand>
</feature>
<dbReference type="EC" id="3.2.1.-" evidence="3"/>
<dbReference type="PANTHER" id="PTHR34876">
    <property type="match status" value="1"/>
</dbReference>
<keyword evidence="3" id="KW-0732">Signal</keyword>
<evidence type="ECO:0000256" key="4">
    <source>
        <dbReference type="SAM" id="MobiDB-lite"/>
    </source>
</evidence>
<dbReference type="AlphaFoldDB" id="A0A6L6XQ37"/>
<protein>
    <recommendedName>
        <fullName evidence="3">Glucanase</fullName>
        <ecNumber evidence="3">3.2.1.-</ecNumber>
    </recommendedName>
</protein>
<reference evidence="5 6" key="1">
    <citation type="submission" date="2019-12" db="EMBL/GenBank/DDBJ databases">
        <authorList>
            <person name="Huq M.A."/>
        </authorList>
    </citation>
    <scope>NUCLEOTIDE SEQUENCE [LARGE SCALE GENOMIC DNA]</scope>
    <source>
        <strain evidence="5 6">MAH-18</strain>
    </source>
</reference>
<feature type="region of interest" description="Disordered" evidence="4">
    <location>
        <begin position="43"/>
        <end position="68"/>
    </location>
</feature>
<keyword evidence="3" id="KW-0378">Hydrolase</keyword>
<dbReference type="InterPro" id="IPR036434">
    <property type="entry name" value="Beta_cellobiohydrolase_sf"/>
</dbReference>
<dbReference type="Proteomes" id="UP000473525">
    <property type="component" value="Unassembled WGS sequence"/>
</dbReference>
<feature type="chain" id="PRO_5027153790" description="Glucanase" evidence="3">
    <location>
        <begin position="26"/>
        <end position="333"/>
    </location>
</feature>
<evidence type="ECO:0000256" key="2">
    <source>
        <dbReference type="PIRSR" id="PIRSR001100-2"/>
    </source>
</evidence>
<feature type="binding site" evidence="2">
    <location>
        <position position="305"/>
    </location>
    <ligand>
        <name>substrate</name>
    </ligand>
</feature>
<dbReference type="EMBL" id="WSEK01000004">
    <property type="protein sequence ID" value="MVQ48797.1"/>
    <property type="molecule type" value="Genomic_DNA"/>
</dbReference>
<evidence type="ECO:0000256" key="1">
    <source>
        <dbReference type="PIRSR" id="PIRSR001100-1"/>
    </source>
</evidence>
<feature type="binding site" evidence="2">
    <location>
        <position position="85"/>
    </location>
    <ligand>
        <name>substrate</name>
    </ligand>
</feature>
<feature type="binding site" evidence="2">
    <location>
        <position position="273"/>
    </location>
    <ligand>
        <name>substrate</name>
    </ligand>
</feature>
<keyword evidence="3" id="KW-0136">Cellulose degradation</keyword>
<feature type="binding site" evidence="2">
    <location>
        <position position="301"/>
    </location>
    <ligand>
        <name>substrate</name>
    </ligand>
</feature>
<name>A0A6L6XQ37_9ACTN</name>
<dbReference type="PANTHER" id="PTHR34876:SF4">
    <property type="entry name" value="1,4-BETA-D-GLUCAN CELLOBIOHYDROLASE C-RELATED"/>
    <property type="match status" value="1"/>
</dbReference>
<proteinExistence type="inferred from homology"/>
<dbReference type="Gene3D" id="3.20.20.40">
    <property type="entry name" value="1, 4-beta cellobiohydrolase"/>
    <property type="match status" value="1"/>
</dbReference>
<evidence type="ECO:0000313" key="5">
    <source>
        <dbReference type="EMBL" id="MVQ48797.1"/>
    </source>
</evidence>
<dbReference type="PRINTS" id="PR00733">
    <property type="entry name" value="GLHYDRLASE6"/>
</dbReference>
<keyword evidence="3" id="KW-0326">Glycosidase</keyword>